<dbReference type="Gene3D" id="1.10.418.10">
    <property type="entry name" value="Calponin-like domain"/>
    <property type="match status" value="2"/>
</dbReference>
<feature type="compositionally biased region" description="Polar residues" evidence="43">
    <location>
        <begin position="7279"/>
        <end position="7297"/>
    </location>
</feature>
<evidence type="ECO:0000256" key="19">
    <source>
        <dbReference type="ARBA" id="ARBA00022837"/>
    </source>
</evidence>
<evidence type="ECO:0000256" key="21">
    <source>
        <dbReference type="ARBA" id="ARBA00022889"/>
    </source>
</evidence>
<feature type="coiled-coil region" evidence="42">
    <location>
        <begin position="1099"/>
        <end position="1126"/>
    </location>
</feature>
<keyword evidence="19" id="KW-0106">Calcium</keyword>
<dbReference type="FunFam" id="1.20.58.60:FF:000114">
    <property type="entry name" value="dystonin isoform X1"/>
    <property type="match status" value="1"/>
</dbReference>
<dbReference type="SUPFAM" id="SSF46966">
    <property type="entry name" value="Spectrin repeat"/>
    <property type="match status" value="25"/>
</dbReference>
<keyword evidence="20" id="KW-0832">Ubl conjugation</keyword>
<feature type="region of interest" description="Disordered" evidence="43">
    <location>
        <begin position="2781"/>
        <end position="2859"/>
    </location>
</feature>
<keyword evidence="13" id="KW-0812">Transmembrane</keyword>
<evidence type="ECO:0000256" key="38">
    <source>
        <dbReference type="ARBA" id="ARBA00075126"/>
    </source>
</evidence>
<dbReference type="GO" id="GO:0005509">
    <property type="term" value="F:calcium ion binding"/>
    <property type="evidence" value="ECO:0007669"/>
    <property type="project" value="InterPro"/>
</dbReference>
<dbReference type="SMART" id="SM00054">
    <property type="entry name" value="EFh"/>
    <property type="match status" value="2"/>
</dbReference>
<dbReference type="SMART" id="SM00150">
    <property type="entry name" value="SPEC"/>
    <property type="match status" value="29"/>
</dbReference>
<dbReference type="Pfam" id="PF02187">
    <property type="entry name" value="GAS2"/>
    <property type="match status" value="1"/>
</dbReference>
<dbReference type="GO" id="GO:0031673">
    <property type="term" value="C:H zone"/>
    <property type="evidence" value="ECO:0007669"/>
    <property type="project" value="UniProtKB-SubCell"/>
</dbReference>
<dbReference type="Gene3D" id="3.30.920.20">
    <property type="entry name" value="Gas2-like domain"/>
    <property type="match status" value="1"/>
</dbReference>
<dbReference type="InterPro" id="IPR041573">
    <property type="entry name" value="Desmoplakin_Spectrin-like"/>
</dbReference>
<evidence type="ECO:0000256" key="6">
    <source>
        <dbReference type="ARBA" id="ARBA00004529"/>
    </source>
</evidence>
<feature type="compositionally biased region" description="Acidic residues" evidence="43">
    <location>
        <begin position="2969"/>
        <end position="3000"/>
    </location>
</feature>
<feature type="compositionally biased region" description="Basic and acidic residues" evidence="43">
    <location>
        <begin position="4980"/>
        <end position="5002"/>
    </location>
</feature>
<dbReference type="CDD" id="cd21239">
    <property type="entry name" value="CH_DYST_rpt2"/>
    <property type="match status" value="1"/>
</dbReference>
<feature type="domain" description="EF-hand" evidence="46">
    <location>
        <begin position="7036"/>
        <end position="7071"/>
    </location>
</feature>
<dbReference type="GO" id="GO:0005198">
    <property type="term" value="F:structural molecule activity"/>
    <property type="evidence" value="ECO:0007669"/>
    <property type="project" value="TreeGrafter"/>
</dbReference>
<dbReference type="FunFam" id="1.20.58.60:FF:000121">
    <property type="entry name" value="dystonin isoform X1"/>
    <property type="match status" value="1"/>
</dbReference>
<evidence type="ECO:0000256" key="28">
    <source>
        <dbReference type="ARBA" id="ARBA00023212"/>
    </source>
</evidence>
<evidence type="ECO:0000256" key="25">
    <source>
        <dbReference type="ARBA" id="ARBA00023139"/>
    </source>
</evidence>
<feature type="domain" description="GAR" evidence="47">
    <location>
        <begin position="7076"/>
        <end position="7148"/>
    </location>
</feature>
<dbReference type="FunFam" id="1.20.58.60:FF:000392">
    <property type="entry name" value="Dystonin"/>
    <property type="match status" value="1"/>
</dbReference>
<feature type="coiled-coil region" evidence="42">
    <location>
        <begin position="5997"/>
        <end position="6024"/>
    </location>
</feature>
<feature type="region of interest" description="Disordered" evidence="43">
    <location>
        <begin position="2905"/>
        <end position="2942"/>
    </location>
</feature>
<dbReference type="Pfam" id="PF21019">
    <property type="entry name" value="Spectrin_3"/>
    <property type="match status" value="1"/>
</dbReference>
<feature type="compositionally biased region" description="Basic and acidic residues" evidence="43">
    <location>
        <begin position="2958"/>
        <end position="2968"/>
    </location>
</feature>
<dbReference type="InterPro" id="IPR003108">
    <property type="entry name" value="GAR_dom"/>
</dbReference>
<dbReference type="SMART" id="SM00243">
    <property type="entry name" value="GAS2"/>
    <property type="match status" value="1"/>
</dbReference>
<feature type="region of interest" description="Disordered" evidence="43">
    <location>
        <begin position="7172"/>
        <end position="7218"/>
    </location>
</feature>
<keyword evidence="26" id="KW-0514">Muscle protein</keyword>
<dbReference type="FunFam" id="1.20.58.60:FF:000085">
    <property type="entry name" value="dystonin isoform X2"/>
    <property type="match status" value="1"/>
</dbReference>
<dbReference type="Pfam" id="PF18373">
    <property type="entry name" value="Spectrin_2"/>
    <property type="match status" value="1"/>
</dbReference>
<evidence type="ECO:0000256" key="36">
    <source>
        <dbReference type="ARBA" id="ARBA00060430"/>
    </source>
</evidence>
<feature type="compositionally biased region" description="Low complexity" evidence="43">
    <location>
        <begin position="7184"/>
        <end position="7214"/>
    </location>
</feature>
<evidence type="ECO:0000256" key="8">
    <source>
        <dbReference type="ARBA" id="ARBA00022443"/>
    </source>
</evidence>
<evidence type="ECO:0000256" key="11">
    <source>
        <dbReference type="ARBA" id="ARBA00022499"/>
    </source>
</evidence>
<keyword evidence="29" id="KW-0539">Nucleus</keyword>
<evidence type="ECO:0000259" key="46">
    <source>
        <dbReference type="PROSITE" id="PS50222"/>
    </source>
</evidence>
<dbReference type="FunFam" id="1.20.58.60:FF:000021">
    <property type="entry name" value="Microtubule-actin cross-linking factor 1"/>
    <property type="match status" value="1"/>
</dbReference>
<feature type="coiled-coil region" evidence="42">
    <location>
        <begin position="1205"/>
        <end position="1239"/>
    </location>
</feature>
<dbReference type="GO" id="GO:0000226">
    <property type="term" value="P:microtubule cytoskeleton organization"/>
    <property type="evidence" value="ECO:0007669"/>
    <property type="project" value="UniProtKB-ARBA"/>
</dbReference>
<dbReference type="FunFam" id="1.20.58.60:FF:000027">
    <property type="entry name" value="Microtubule-actin cross-linking factor 1"/>
    <property type="match status" value="1"/>
</dbReference>
<dbReference type="FunFam" id="1.20.58.60:FF:000014">
    <property type="entry name" value="microtubule-actin cross-linking factor 1"/>
    <property type="match status" value="1"/>
</dbReference>
<dbReference type="FunFam" id="1.20.58.60:FF:000093">
    <property type="entry name" value="dystonin isoform X1"/>
    <property type="match status" value="1"/>
</dbReference>
<dbReference type="SUPFAM" id="SSF75399">
    <property type="entry name" value="Plakin repeat"/>
    <property type="match status" value="5"/>
</dbReference>
<dbReference type="InterPro" id="IPR035915">
    <property type="entry name" value="Plakin_repeat_sf"/>
</dbReference>
<dbReference type="SUPFAM" id="SSF143575">
    <property type="entry name" value="GAS2 domain-like"/>
    <property type="match status" value="1"/>
</dbReference>
<dbReference type="Gene3D" id="1.20.58.1060">
    <property type="match status" value="1"/>
</dbReference>
<feature type="coiled-coil region" evidence="42">
    <location>
        <begin position="639"/>
        <end position="695"/>
    </location>
</feature>
<dbReference type="SUPFAM" id="SSF47473">
    <property type="entry name" value="EF-hand"/>
    <property type="match status" value="1"/>
</dbReference>
<evidence type="ECO:0000256" key="39">
    <source>
        <dbReference type="ARBA" id="ARBA00077378"/>
    </source>
</evidence>
<keyword evidence="18" id="KW-0256">Endoplasmic reticulum</keyword>
<evidence type="ECO:0000256" key="43">
    <source>
        <dbReference type="SAM" id="MobiDB-lite"/>
    </source>
</evidence>
<evidence type="ECO:0000256" key="37">
    <source>
        <dbReference type="ARBA" id="ARBA00072808"/>
    </source>
</evidence>
<evidence type="ECO:0000256" key="3">
    <source>
        <dbReference type="ARBA" id="ARBA00004259"/>
    </source>
</evidence>
<feature type="region of interest" description="Disordered" evidence="43">
    <location>
        <begin position="3092"/>
        <end position="3113"/>
    </location>
</feature>
<keyword evidence="25" id="KW-0564">Palmitate</keyword>
<dbReference type="PROSITE" id="PS00019">
    <property type="entry name" value="ACTININ_1"/>
    <property type="match status" value="1"/>
</dbReference>
<dbReference type="FunFam" id="1.20.58.60:FF:000144">
    <property type="entry name" value="Dystonin"/>
    <property type="match status" value="1"/>
</dbReference>
<evidence type="ECO:0000256" key="33">
    <source>
        <dbReference type="ARBA" id="ARBA00055817"/>
    </source>
</evidence>
<dbReference type="GO" id="GO:0005886">
    <property type="term" value="C:plasma membrane"/>
    <property type="evidence" value="ECO:0007669"/>
    <property type="project" value="UniProtKB-SubCell"/>
</dbReference>
<feature type="coiled-coil region" evidence="42">
    <location>
        <begin position="5120"/>
        <end position="5189"/>
    </location>
</feature>
<evidence type="ECO:0000256" key="18">
    <source>
        <dbReference type="ARBA" id="ARBA00022824"/>
    </source>
</evidence>
<dbReference type="GO" id="GO:0008017">
    <property type="term" value="F:microtubule binding"/>
    <property type="evidence" value="ECO:0007669"/>
    <property type="project" value="InterPro"/>
</dbReference>
<dbReference type="FunFam" id="3.90.1290.10:FF:000013">
    <property type="entry name" value="dystonin isoform X7"/>
    <property type="match status" value="1"/>
</dbReference>
<feature type="region of interest" description="Disordered" evidence="43">
    <location>
        <begin position="1"/>
        <end position="59"/>
    </location>
</feature>
<dbReference type="GO" id="GO:0042803">
    <property type="term" value="F:protein homodimerization activity"/>
    <property type="evidence" value="ECO:0007669"/>
    <property type="project" value="UniProtKB-ARBA"/>
</dbReference>
<dbReference type="PROSITE" id="PS50021">
    <property type="entry name" value="CH"/>
    <property type="match status" value="2"/>
</dbReference>
<dbReference type="GO" id="GO:0003779">
    <property type="term" value="F:actin binding"/>
    <property type="evidence" value="ECO:0007669"/>
    <property type="project" value="UniProtKB-KW"/>
</dbReference>
<evidence type="ECO:0000256" key="42">
    <source>
        <dbReference type="SAM" id="Coils"/>
    </source>
</evidence>
<comment type="function">
    <text evidence="32">Cytoskeletal linker protein. Acts as an integrator of intermediate filaments, actin and microtubule cytoskeleton networks. Required for anchoring either intermediate filaments to the actin cytoskeleton in neural and muscle cells or keratin-containing intermediate filaments to hemidesmosomes in epithelial cells. The proteins may self-aggregate to form filaments or a two-dimensional mesh. Regulates the organization and stability of the microtubule network of sensory neurons to allow axonal transport. Mediates docking of the dynein/dynactin motor complex to vesicle cargos for retrograde axonal transport through its interaction with TMEM108 and DCTN1.</text>
</comment>
<keyword evidence="24" id="KW-0472">Membrane</keyword>
<dbReference type="Gene3D" id="1.10.238.10">
    <property type="entry name" value="EF-hand"/>
    <property type="match status" value="1"/>
</dbReference>
<feature type="coiled-coil region" evidence="42">
    <location>
        <begin position="4835"/>
        <end position="4862"/>
    </location>
</feature>
<evidence type="ECO:0000256" key="34">
    <source>
        <dbReference type="ARBA" id="ARBA00057123"/>
    </source>
</evidence>
<dbReference type="InterPro" id="IPR018247">
    <property type="entry name" value="EF_Hand_1_Ca_BS"/>
</dbReference>
<dbReference type="InterPro" id="IPR001589">
    <property type="entry name" value="Actinin_actin-bd_CS"/>
</dbReference>
<evidence type="ECO:0000256" key="31">
    <source>
        <dbReference type="ARBA" id="ARBA00023288"/>
    </source>
</evidence>
<evidence type="ECO:0000256" key="14">
    <source>
        <dbReference type="ARBA" id="ARBA00022701"/>
    </source>
</evidence>
<dbReference type="SMART" id="SM00250">
    <property type="entry name" value="PLEC"/>
    <property type="match status" value="18"/>
</dbReference>
<dbReference type="CDD" id="cd00051">
    <property type="entry name" value="EFh"/>
    <property type="match status" value="1"/>
</dbReference>
<dbReference type="GO" id="GO:0005938">
    <property type="term" value="C:cell cortex"/>
    <property type="evidence" value="ECO:0007669"/>
    <property type="project" value="UniProtKB-SubCell"/>
</dbReference>
<dbReference type="FunFam" id="3.90.1290.10:FF:000024">
    <property type="entry name" value="Dystonin"/>
    <property type="match status" value="1"/>
</dbReference>
<evidence type="ECO:0000256" key="27">
    <source>
        <dbReference type="ARBA" id="ARBA00023203"/>
    </source>
</evidence>
<feature type="domain" description="Calponin-homology (CH)" evidence="45">
    <location>
        <begin position="196"/>
        <end position="300"/>
    </location>
</feature>
<evidence type="ECO:0000259" key="47">
    <source>
        <dbReference type="PROSITE" id="PS51460"/>
    </source>
</evidence>
<dbReference type="Gene3D" id="3.90.1290.10">
    <property type="entry name" value="Plakin repeat"/>
    <property type="match status" value="4"/>
</dbReference>
<dbReference type="Pfam" id="PF17902">
    <property type="entry name" value="SH3_10"/>
    <property type="match status" value="1"/>
</dbReference>
<keyword evidence="31" id="KW-0449">Lipoprotein</keyword>
<dbReference type="GO" id="GO:0030056">
    <property type="term" value="C:hemidesmosome"/>
    <property type="evidence" value="ECO:0007669"/>
    <property type="project" value="UniProtKB-SubCell"/>
</dbReference>
<keyword evidence="11" id="KW-1017">Isopeptide bond</keyword>
<evidence type="ECO:0000256" key="16">
    <source>
        <dbReference type="ARBA" id="ARBA00022737"/>
    </source>
</evidence>
<evidence type="ECO:0000256" key="15">
    <source>
        <dbReference type="ARBA" id="ARBA00022723"/>
    </source>
</evidence>
<feature type="coiled-coil region" evidence="42">
    <location>
        <begin position="4685"/>
        <end position="4746"/>
    </location>
</feature>
<feature type="region of interest" description="Disordered" evidence="43">
    <location>
        <begin position="7241"/>
        <end position="7326"/>
    </location>
</feature>
<feature type="compositionally biased region" description="Basic and acidic residues" evidence="43">
    <location>
        <begin position="2909"/>
        <end position="2929"/>
    </location>
</feature>
<evidence type="ECO:0000256" key="32">
    <source>
        <dbReference type="ARBA" id="ARBA00054620"/>
    </source>
</evidence>
<keyword evidence="17" id="KW-0403">Intermediate filament</keyword>
<dbReference type="InterPro" id="IPR043197">
    <property type="entry name" value="Plakin"/>
</dbReference>
<evidence type="ECO:0000256" key="9">
    <source>
        <dbReference type="ARBA" id="ARBA00022475"/>
    </source>
</evidence>
<evidence type="ECO:0000259" key="44">
    <source>
        <dbReference type="PROSITE" id="PS50002"/>
    </source>
</evidence>
<evidence type="ECO:0000256" key="26">
    <source>
        <dbReference type="ARBA" id="ARBA00023179"/>
    </source>
</evidence>
<dbReference type="GO" id="GO:0030424">
    <property type="term" value="C:axon"/>
    <property type="evidence" value="ECO:0007669"/>
    <property type="project" value="UniProtKB-SubCell"/>
</dbReference>
<evidence type="ECO:0000313" key="48">
    <source>
        <dbReference type="Ensembl" id="ENSCRFP00000021116.1"/>
    </source>
</evidence>
<dbReference type="FunFam" id="1.10.418.10:FF:000017">
    <property type="entry name" value="Microtubule-actin cross-linking factor 1"/>
    <property type="match status" value="1"/>
</dbReference>
<feature type="compositionally biased region" description="Polar residues" evidence="43">
    <location>
        <begin position="3429"/>
        <end position="3438"/>
    </location>
</feature>
<dbReference type="GO" id="GO:0001725">
    <property type="term" value="C:stress fiber"/>
    <property type="evidence" value="ECO:0007669"/>
    <property type="project" value="UniProtKB-SubCell"/>
</dbReference>
<dbReference type="InterPro" id="IPR011992">
    <property type="entry name" value="EF-hand-dom_pair"/>
</dbReference>
<feature type="coiled-coil region" evidence="42">
    <location>
        <begin position="4476"/>
        <end position="4503"/>
    </location>
</feature>
<dbReference type="FunFam" id="3.30.920.20:FF:000001">
    <property type="entry name" value="Microtubule-actin cross-linking factor 1"/>
    <property type="match status" value="1"/>
</dbReference>
<keyword evidence="12" id="KW-0597">Phosphoprotein</keyword>
<evidence type="ECO:0000256" key="22">
    <source>
        <dbReference type="ARBA" id="ARBA00022949"/>
    </source>
</evidence>
<dbReference type="FunFam" id="1.20.58.60:FF:000077">
    <property type="entry name" value="dystonin isoform X1"/>
    <property type="match status" value="1"/>
</dbReference>
<dbReference type="Ensembl" id="ENSCRFT00000021831.1">
    <property type="protein sequence ID" value="ENSCRFP00000021116.1"/>
    <property type="gene ID" value="ENSCRFG00000015196.1"/>
</dbReference>
<dbReference type="GO" id="GO:0005874">
    <property type="term" value="C:microtubule"/>
    <property type="evidence" value="ECO:0007669"/>
    <property type="project" value="UniProtKB-KW"/>
</dbReference>
<reference evidence="48" key="1">
    <citation type="submission" date="2025-08" db="UniProtKB">
        <authorList>
            <consortium name="Ensembl"/>
        </authorList>
    </citation>
    <scope>IDENTIFICATION</scope>
</reference>
<keyword evidence="21" id="KW-0130">Cell adhesion</keyword>
<dbReference type="InterPro" id="IPR001101">
    <property type="entry name" value="Plectin_repeat"/>
</dbReference>
<dbReference type="FunFam" id="2.30.30.40:FF:000011">
    <property type="entry name" value="Microtubule-actin cross-linking factor 1"/>
    <property type="match status" value="1"/>
</dbReference>
<feature type="compositionally biased region" description="Low complexity" evidence="43">
    <location>
        <begin position="7250"/>
        <end position="7264"/>
    </location>
</feature>
<feature type="coiled-coil region" evidence="42">
    <location>
        <begin position="3765"/>
        <end position="3824"/>
    </location>
</feature>
<comment type="function">
    <text evidence="34">Required for bundling actin filaments around the nucleus.</text>
</comment>
<keyword evidence="22" id="KW-0965">Cell junction</keyword>
<feature type="coiled-coil region" evidence="42">
    <location>
        <begin position="6256"/>
        <end position="6287"/>
    </location>
</feature>
<dbReference type="FunFam" id="1.10.238.10:FF:000013">
    <property type="entry name" value="Microtubule-actin cross-linking factor 1"/>
    <property type="match status" value="1"/>
</dbReference>
<dbReference type="SUPFAM" id="SSF47576">
    <property type="entry name" value="Calponin-homology domain, CH-domain"/>
    <property type="match status" value="1"/>
</dbReference>
<evidence type="ECO:0000256" key="29">
    <source>
        <dbReference type="ARBA" id="ARBA00023242"/>
    </source>
</evidence>
<evidence type="ECO:0000256" key="35">
    <source>
        <dbReference type="ARBA" id="ARBA00060371"/>
    </source>
</evidence>
<keyword evidence="8 41" id="KW-0728">SH3 domain</keyword>
<dbReference type="GO" id="GO:0042060">
    <property type="term" value="P:wound healing"/>
    <property type="evidence" value="ECO:0007669"/>
    <property type="project" value="TreeGrafter"/>
</dbReference>
<evidence type="ECO:0000256" key="2">
    <source>
        <dbReference type="ARBA" id="ARBA00004216"/>
    </source>
</evidence>
<dbReference type="PANTHER" id="PTHR23169:SF24">
    <property type="entry name" value="DYSTONIN"/>
    <property type="match status" value="1"/>
</dbReference>
<dbReference type="PROSITE" id="PS00018">
    <property type="entry name" value="EF_HAND_1"/>
    <property type="match status" value="2"/>
</dbReference>
<dbReference type="FunFam" id="1.20.58.60:FF:000016">
    <property type="entry name" value="Microtubule-actin cross-linking factor 1"/>
    <property type="match status" value="1"/>
</dbReference>
<feature type="coiled-coil region" evidence="42">
    <location>
        <begin position="6758"/>
        <end position="6785"/>
    </location>
</feature>
<comment type="function">
    <text evidence="33">Plays a structural role in the assembly of hemidesmosomes of epithelial cells; anchors keratin-containing intermediate filaments to the inner plaque of hemidesmosomes. Required for the regulation of keratinocyte polarity and motility; mediates integrin ITGB4 regulation of RAC1 activity.</text>
</comment>
<feature type="domain" description="EF-hand" evidence="46">
    <location>
        <begin position="7000"/>
        <end position="7035"/>
    </location>
</feature>
<feature type="coiled-coil region" evidence="42">
    <location>
        <begin position="4239"/>
        <end position="4313"/>
    </location>
</feature>
<dbReference type="InterPro" id="IPR018159">
    <property type="entry name" value="Spectrin/alpha-actinin"/>
</dbReference>
<keyword evidence="9" id="KW-1003">Cell membrane</keyword>
<keyword evidence="30" id="KW-0966">Cell projection</keyword>
<dbReference type="PROSITE" id="PS00020">
    <property type="entry name" value="ACTININ_2"/>
    <property type="match status" value="1"/>
</dbReference>
<evidence type="ECO:0000256" key="4">
    <source>
        <dbReference type="ARBA" id="ARBA00004389"/>
    </source>
</evidence>
<dbReference type="PROSITE" id="PS50222">
    <property type="entry name" value="EF_HAND_2"/>
    <property type="match status" value="2"/>
</dbReference>
<keyword evidence="23 42" id="KW-0175">Coiled coil</keyword>
<evidence type="ECO:0000256" key="41">
    <source>
        <dbReference type="PROSITE-ProRule" id="PRU00192"/>
    </source>
</evidence>
<dbReference type="Pfam" id="PF21097">
    <property type="entry name" value="SR_plectin_7"/>
    <property type="match status" value="1"/>
</dbReference>
<feature type="region of interest" description="Disordered" evidence="43">
    <location>
        <begin position="4980"/>
        <end position="5005"/>
    </location>
</feature>
<feature type="compositionally biased region" description="Acidic residues" evidence="43">
    <location>
        <begin position="2790"/>
        <end position="2828"/>
    </location>
</feature>
<feature type="domain" description="Calponin-homology (CH)" evidence="45">
    <location>
        <begin position="80"/>
        <end position="183"/>
    </location>
</feature>
<sequence>RGCSEKDSGNASYRCSMSSSADFSDEEDFSQRSGTVSPAPGDTLPWNLPKHERSKRKIQGGSVLDPAERAVLRIADERDKVQKKTFTKWINQHLMKVRKHVNDLYEDLRDGHNLISLLEVLSGDTLPREKGRMRFHRLQNVQIALDYLKKRQVKLVNIRNDDITDGNPKLTLGLIWTIILHFQISDIHVTGESEDMSAKERLLLWSQQTTEGYAGIRCENFTTCWRDGRLFNAIIHKYRPDLIDMNTVAVQSNLANLEHAFFVAEKLGVARLLDPEDVDVSSPDEKSVITYVSSLYDAFPKVPEGGEGISANDVEVKWVEYQNMVNYLMQWIRHHVTIMSDRTFPNNPVELKALYNQYLQFKETEIPPKETDKSKIKHLYKLLEVWIEFGRIKLSQGYHPNDIEKEWGKLIIAMLEREKTLRPEVERYATEYLTAFVNIFSVVLTHICKYLLLCKAYDFLLFIKDTKRLESGLQFQHEAEIAGYLLESENLLRQQVIDAQILIDGKYYQADQLVQRYFIVCLCLTPTLTSSSLTSGLSSGLASRLTPTITPAYPSGIPPRLIQSYVTGVDGGTLQTLKLMQIRKPLMKSAFVDQNLTEEEVNMKFVQDLLSWVEEMQVQLDRAEWGSDLPSVESHLENHKNVHKAIEELESSLKEAKISEIQMTAPLKLSYAEKLHKLESQYSKLLNTSRNQERHLDTLHNFVSRATRELIWLNEKEEEEVAYDWSERNPNITRKKEYHAELMRELDEKEEVIKSVQEIAEQLLLENHPARLTIEAYRAAMQTQWSWILQLCHCVEQHLRENAAYFEFFSDAKDAMEYLKNLKDTIYRKYSCDRSSSLHRLEDLVQESMEEKEQLLQYKSTVAGLVGRAKAIIQLKPRNPDCALKTSIPIKAICDYRQIEITIYKDDECVLANNSHRAKWKVISPSGNEAMVPSVCFTVPPPNKEAIDTANRIEQQFQNVLALWHESHVNMKSVVSWNCVRDAPLLTLCWVYNLLQIKTMLPGEHQQVLSNLQSRFDDFVEDSQESKIFTSSDTAQLEREVNVCKQYYQELLKSAEREEQEESIYNLYISEVRNIRLRLESCEERLIRQIRTPMERDDVHENVLRISEQEKELDRLKDDLGVITEKCEEFFSQAAGSPSVPTLRSELNVVIQNMNQVYSMSSIFIDKLKTINLVLTNTQTAESLVKHYETKLCEEEAVTADKNNIENLMGTLKQWRSEVDEKRQTFHALEDELQKAKMISDQMFKMHKERDLDFDWHKEKVDQLAERWQNVHSQIENRFMKMSIHTLQMLVSEIEMKQSKIDECQKYSEQYSAAVKDYELQTMTYRAMVDSQQKSPVKRRRMQSSSDFIIQEFMDLRTRYTALVTLMTQYIKFAGDSLKRLEEEEVGYSLAVNQAKRTSRQTKSNIPLGIIHKVTSRCGKLKFLIQCTLYRNVAVLKFSVDDSVVRGLADSEFKSRLFEAEKAVLGYCCSGKLLSVFQAVEAQLLERQKGKNILEAQIACGGVIDPVRSVRVPPEAAVQLGLLNNTILKFLHEPSSNAKCFHNPNNRKAMYYCELLKMCLFSVSSKCFLLPVGERKISSPSAEKSHKTSVINVDTGTEMTSYEAYQKNYIDKATYLELSKQEFDWKESTCFDSDGNSFLLLTDLKTGVQINIEETLNQGRIDRALVNKYKEGLITINDPIAGFWLSETNERIPVLKASRKNLVDRVTALRCLEAQVSTGGVIDPFTGKKYSVSEALQRELIDDGCAKQIQQCELIFTGIIHPVRNTVMSAVEAVHLSAIDKEMGMRCLEYQYLTGGLIDPKSHSRLTMEDAIKNGIVDAITATKMKNEKLHIKVLTCPKTKKKITYKEALDRAVFDCHTGLRLLEAAPAMKTGISKLIVRRILINNSFYRCLILLLSLLLNFIKVCGLLICFVKNLLPLILVSNLLNMAIVHNLYKASINCVNKVIAGVIDQTTGEVLSVFQSILRGFLDYDTGIRLLENQLILSGIISPELGVCYDLEEAKAHALIDEQILLQLQELSNAKKLMSESSLANIPVVSALEQGLISEALAVKILENQLSSGYLILPSTGEKLSLQNAFQRNLISPTLYSNLLERQDTCKDLIDPNSAEKISLEQMVHRSIIHEETGLRLLPVKPQEKGRIVFKCGRRVTILRAAHEGLIDKETMFRLLGAQLMSGGIIDPDSGKRMTVEEAMRQGMIDQDTACGILTHQVQTGGILCQNSGQRLTVDEAVQCNLISSTSALLVLEAQRGFVGLIWPHTGEIFPVSTSLHQDMITNELAFKILNDRKKIAALYIPETCEIISLDKAAESGIIDSNTLSVLTNVTLPDKMPNVEELKSSCKNAAKWLSTYEFLPSVFHDCEGEHEDSGTEDPVCHNLDQAKKLFMSYLMVNSYIDANTGQRLLLHDGQLQEVISMLLEGDSAGYNAGVSDMEDSNKYISSKGIHLKSADSVQGDLSGAENSCDNRKSNQFDDFGNYVSSQDLHVCRPDVCNTLDTEQSEYTQEMLLSIPAELRNVVSSSQNPMKRNELRGFFEVSEWTELCKRNSQQTKSGIIEGYLPNDSNTRLLAQTAKEEICVGDHLDNENMNDKTLQNSMSMNDLSDNKTWRELEKCTEYGPHIFQAEGSRMVLDNSKKDNFQRSPGSSISADAEYRLPEELVSQCGVTLEFEDNRYGAQLLQEYAGPSLEDCLYIHGRPSLEDCTDFQNKLCLEDSIDMHHSLSLGGDTVIHDGTPLRDSSSTAQRLEVEESDLIFHQLLPCDSSSDSSIEGDDGIPQLESNCLQQECGEVASGEDSSQLDDGDDDAYETPQGDDDDDSDVYDTPQMDDDDDDDSSDTSQGDEGFGTMQLQDDDSPEPKLAGRSVPLGFLEERGGRITIREEISSFQELAAKAGENVDVNVRGQPESITIASANAKTMEKIPEERERAESFGEKEQELAVIGESEGRKEGGKSYLRNIYETDVQDRNEEVEMKAEGDLCEEESEGTQEQEDYEEDYDSYDDSDTDSDSEDEIDIFYSHHQCISKGDQLLISVEDVERSNENNQNIDDCCYSLGHKTLQFQSNHENGKLSSVICESMSNISEKRCVGLSCTSEGDRQQETEDEYGTCVKSEHRPQDTTEPIQSENTFDNKWMSTKSEENNERLFKVPGSQLLDGTVKSDISVTAWLQQATDDDQNTWTNLLLSECFTDSVNNDNNTMQMLDSNHEQRQREAPLAEANVLNYMEQLKESSSQLDNKFLNTPYVSDNSSLRDPIHPVTSWKHGQIERGFEILTENKNRVNIMEECDVMGLSNSPIQMENLGEIFEATVNKAARETPVTTKGKVNVDQAFLDFQGARSDEFKRDVHISASLKQHTTCIKEGGHSQLNKTEFCFEDMERGEKGLQDEKDFLLSTEEINSSEFNTYSFPPPDTVKPEEISITKETGRLICQNTDNVLKDIPENKSSNDSGISPTKPDALGSIENAQELGDGSEVLPTGRHITDASSAILSSIGTKLNYGDQNKPEMLKNTKGENVTVSETSSLGNGFKKEMSMESLQKEMGPCKDFQVKEGISQSADVSDTLMEDLQNLLQRKLKMAHVYCKQEGEPLSYSDTRTLMQNLLKVVRSTQLASEMFSGSNLKQISNAIRTSFPSLYLQNSAAELSCKKTQLESTAFDVQFFISEHAEDLSPNQSKQLLRLLNTTQKSFQEAQEAITSQVESLETRLQAVQKLGDQKVFNWTDLLNELLTTIFFLLYLKEIQKDMRTSAQTLAEIVKNTETFLKENGEKLSQEDKTVLEQKLNEAKTKCLLLSQKAEESKKELDKAMTTAIKQETEKVAAIEQLEESKNTIENLLDWLSNVDKEAEHGRKFKQVIEQNGTHFEEGDVKVFEGEEDDVNGNLLEMQEDIETQQQAIIVATQSAQTLLEKQGHYLTPEEKDKMQRNMKELKAQYETALAESERKMKLTHSLREELEKFDADYSEFETWLQQAEQELDNLEAGASDFSGIMVKLKRQKSFSEDVISHKGDLRYITISGQRVLDAARSCSKRDGVKVDKDGIDTSATYAEVQNKLDKASDRFKSLYTKCSILGNNLKDLVDKYQHYEDASSGLLSGLQASEIAVNKQLSEPIAVDPKNLQRQLEETKVKSFKMQQHFCPKRRCFFLRQSSSCMFQMLEQDIAGRQSSINTMNEKVKKFMETADPSTASTLQAKMGELAGRFSAASNKHREKLMKMEELKTKVELFEGLSTKLQSFLDEKNQALSETEAPRKDVSEVSQYMQEASVELAQHKKDLEVLKHLLEELSFHALPGDKALVLEKVNALSKKFKEVEETIKEKEEDVSSCQKQMDSFELLVESLKKWIKETTERIPAAQPSLNTEELKKPLEDTLNLKDEWTLKAPELQKMNSRGTLLCNLITAVTSPAKLRAVAKSGMLLYNQVKLTSVQQAMSNVNHSYEDLGVLLNEKISELESMLSKMQNIQEESASMMNWLQKMDKTASDWEAAPTDSEAVKAQVEQHKLFETELKQSANKVQELKDKVTELLEKNPDSPEAPKWRQTLDKIELNQVTSERQQKLEESSNYLIQFQTAEAQLKHWLVEKELMVSVLGPLSIDPNMLNTQKQQVQILLKEFDTRKPQYEQLTMAGQGILERPGEHPPSHEIVKEQLAAVAQKWDSLTSQLKKRCDRIDQAIVKSTEYQSLLRSLSDKLSALDSKLSSSLAVSTQPDAVKQQLEIAKEMKEEIEQEMKNINAAQALCEELSTLVGEEYLKAELTRQLEGIIKSFKDIEQKSDNHVQQLQSAYATSHQFQQMSKDLQAWLSKKKEELNQARPVSAKLDALQSLIEEQKDFKKTMTDQISSYERIVAEGESILQKTQGDDKAELQSQIAALKNNWDEMNKQVKEREDKLTDCLEKALKYKQHVENLQPWIEKCQSNLCELKVGINPVEIEDSIVQVRAWQKDLDKHHGMVELLNNAAESLLNASQTDKEIVQEETKVLNQNVKVVTEQLHKKRECLENMAQRLKEFQESSRETERQLKSAKEHLEAHDSLGPQSFSNKHLTMMQAQQKALQALKPHVDLAKKLAQDLVVEASDSAGVSDLLLQAESLEQEYTTVKQQVEDRCSFLETKLQGIGHFQNSIREMFSQFAEFDDELDSMAPVGRDLKVLQSQREDIKHFMKKLEDLIMNNENANKNCKIMLATEAEASPDLVGIKRDLEALNKQCNKLLDRAKAREDQVEGTICRVEEFYTKLKEFSTLLGRAEEHEESQGPVGMETEAINQQLDTFKVFQKEEIEPLQVKQQEVNWLGQGLIQSAAKSTNTENLEHDLEDVNTRWKTLNKKVAQRAAQLQEALLHCGRFQDALESLLSWLIDTEDLVANQKPPSAEFKVVKAQIQEQKLLQRLLDDRKPTVEAIKREGEKIAESAEPADRVKILKQLSFLDSRWDALLSKAEIRNRQLEGISVVAQQFHEALEPLVEWLTATEKRLANAEPIGTQASKLQQQISQHKALEDDVLAHNKSLHQAISAGQSLKTMSDEVVIVQDKLEGIKARYKDITKLSSDVSKTLEQALQLAGQLHSTHEELCKWLDEVEMELLSYETQIPKGEELSQVQERQKELKKEAKNNKGLVDTLNEVGSAFLELVPWRAREGLDKMITEDNERYRLVSDTISQKVDEIDAAILRSQQFDQAADAEFAWIAETEKKLMSLGDIRLEQDQTTAQLQVQKAFTMEILRHKDTIDELVKSGDKIMKTCTEEEKQMMKKKIESLLQKYDAVCQMNSERNLQLERAQSLVSQFWETYEELWPWLTETEMVISQLPAPALEYETLKQQQEEHRQLRELIAEHKPHIDKMNKTGPQLLELSPGEGFSIQEKYVAADTLYSKIKEDVKKRALALDEAISQCTQFHDKIDPTLESLKRIVERLRQPPSISAEVEKIKEQISENKNVSVDLEKLQPVYETLKQRGEEMIARSEGADKDMSAKAVQDKLDQMVLIWEDIQTLTEEREAKLLDVMELAEKFWCDHMALVATIKDTQDFIRELEGPGVDPSVVKQQQEAAEAAKEEIDGLQEELEAVVSLGSELRAACGEPDKPIVNKSIDELNSAWDALNKTWKERVDKLGEAMQAAVQYQDGLQALFDWVDIAGSKLASMSPVGTDLETVKQQTEELKQFKTEAYQQQIEMERLNHQAELLLKKATQESDKHTVQDPLSELRLLWDSLEDKIISRQHKLEGALLALGQFQHALDELLAWLTHTEDLLNEQKPVGGDPKAIEIELAKHHVLQNDVFAHQSTVEAVKKAGNDLIESSAVEEASNLRSKLELLNQRWQKLLEKTEQRKQQLDSALIQAQGFHGEVEDLQQWLTDTERQLLTSKPVGGLPETAREQLNAHMELCAAFEAKEETYKCLMQKGQQMLARCPESAETNVEQDINNLKEKWESVQTKLSERKTKLEEALNLAMEFHNSLQDFINWLTQAEQTLTAASRPSLILDTVLFQIDEHKVFATEVNSHRDQIIELDKTGTHLKYFSQKQDVVLIKNLLISVQSRWEKVVQRLVERGRALDDARKRAKQFHEAWHKLMEWLEESEKSLDSDLEIANDPDKIKMQLAQHKEFQKSLGAKHSVYDTTNRTGRSLKEKTTLADDNLKLDDMLSELRDKWDTICGKSVERQNKLEEALLFSGQFTDALQALIDWLYKIEPQLAEDQPVHGDIDLVMNLIDNHKVFQKELGKRTSSVQALKRSARELIEGSRDDSSWVKVQMQELSTRWETVCALSVSKQTRLEQALRQAEEFHSVVHVLLEWLAEAEQALRFHGILPDDEEALRTLIEQHREFMKKLEEKKAELNKATGMGEAILAICHPDSITTIKHWITIIRARFEEVLAWAKQHQQRLAGALAGLIANQELLEALLSWLQWAETTLTEKDKEVIPQEIEEVKALIAEHQTFMEEMTRKQPDVDKVTKTYKRKALEPSPVQSHIPVLDKGRAGRKRSPTPGIYPSAAQAQIETKNPRVNLLVSKWQQVWLLALERRRKLNDALDRLEELREFANFDFDIWRKKYMRWMNHKKSRVMDFFRRIDKDQDGKITRQEFIDGILSSKFPTSRLEMSAVADIFDRDGDGYIDYYEFVAALHPNKDAYKPLTDADKIEDEVTRQVAKCKCAKRFQVEQIGDNKYRFGDSQQLRLVRILRSTVMVRVGGGWMALDEFLVKNDPCRAKGRTNVELREKFILADGASQSMAAFRPRGRRSRPSSRGASPNRSTSLSSQAGQAGAPQAGTPIQGSKLRLPGYLSGKGFHSGEDSGILSTAATRVRAQTPSRPGSRAGSKAGSRSSSRRGSDASDFDISEIQSVCSDMSETVPATSRPTPRAGSRPGAAKPSKIPTPQRRPRRRVLM</sequence>
<evidence type="ECO:0000259" key="45">
    <source>
        <dbReference type="PROSITE" id="PS50021"/>
    </source>
</evidence>
<dbReference type="Proteomes" id="UP000694396">
    <property type="component" value="Unplaced"/>
</dbReference>
<dbReference type="Pfam" id="PF13499">
    <property type="entry name" value="EF-hand_7"/>
    <property type="match status" value="1"/>
</dbReference>
<dbReference type="Gene3D" id="3.30.160.780">
    <property type="match status" value="1"/>
</dbReference>
<evidence type="ECO:0000256" key="30">
    <source>
        <dbReference type="ARBA" id="ARBA00023273"/>
    </source>
</evidence>
<reference evidence="48" key="2">
    <citation type="submission" date="2025-09" db="UniProtKB">
        <authorList>
            <consortium name="Ensembl"/>
        </authorList>
    </citation>
    <scope>IDENTIFICATION</scope>
</reference>
<keyword evidence="49" id="KW-1185">Reference proteome</keyword>
<dbReference type="FunFam" id="1.20.58.60:FF:000291">
    <property type="entry name" value="Dystonin"/>
    <property type="match status" value="1"/>
</dbReference>
<evidence type="ECO:0000256" key="17">
    <source>
        <dbReference type="ARBA" id="ARBA00022754"/>
    </source>
</evidence>
<keyword evidence="16" id="KW-0677">Repeat</keyword>
<dbReference type="InterPro" id="IPR036872">
    <property type="entry name" value="CH_dom_sf"/>
</dbReference>
<name>A0A8C3XHE9_9PASS</name>
<dbReference type="SMART" id="SM00033">
    <property type="entry name" value="CH"/>
    <property type="match status" value="2"/>
</dbReference>
<evidence type="ECO:0000256" key="10">
    <source>
        <dbReference type="ARBA" id="ARBA00022490"/>
    </source>
</evidence>
<feature type="domain" description="SH3" evidence="44">
    <location>
        <begin position="885"/>
        <end position="942"/>
    </location>
</feature>
<feature type="coiled-coil region" evidence="42">
    <location>
        <begin position="739"/>
        <end position="766"/>
    </location>
</feature>
<dbReference type="FunFam" id="1.20.58.60:FF:000052">
    <property type="entry name" value="dystonin isoform X2"/>
    <property type="match status" value="1"/>
</dbReference>
<dbReference type="FunFam" id="1.20.58.60:FF:000012">
    <property type="entry name" value="Microtubule-actin cross-linking factor 1"/>
    <property type="match status" value="1"/>
</dbReference>
<organism evidence="48 49">
    <name type="scientific">Cyanoderma ruficeps</name>
    <name type="common">rufous-capped babbler</name>
    <dbReference type="NCBI Taxonomy" id="181631"/>
    <lineage>
        <taxon>Eukaryota</taxon>
        <taxon>Metazoa</taxon>
        <taxon>Chordata</taxon>
        <taxon>Craniata</taxon>
        <taxon>Vertebrata</taxon>
        <taxon>Euteleostomi</taxon>
        <taxon>Archelosauria</taxon>
        <taxon>Archosauria</taxon>
        <taxon>Dinosauria</taxon>
        <taxon>Saurischia</taxon>
        <taxon>Theropoda</taxon>
        <taxon>Coelurosauria</taxon>
        <taxon>Aves</taxon>
        <taxon>Neognathae</taxon>
        <taxon>Neoaves</taxon>
        <taxon>Telluraves</taxon>
        <taxon>Australaves</taxon>
        <taxon>Passeriformes</taxon>
        <taxon>Sylvioidea</taxon>
        <taxon>Timaliidae</taxon>
        <taxon>Cyanoderma</taxon>
    </lineage>
</organism>
<dbReference type="CDD" id="cd21236">
    <property type="entry name" value="CH_DYST_rpt1"/>
    <property type="match status" value="1"/>
</dbReference>
<dbReference type="FunFam" id="1.20.58.60:FF:000094">
    <property type="entry name" value="dystonin isoform X2"/>
    <property type="match status" value="1"/>
</dbReference>
<dbReference type="Pfam" id="PF00435">
    <property type="entry name" value="Spectrin"/>
    <property type="match status" value="19"/>
</dbReference>
<evidence type="ECO:0000256" key="20">
    <source>
        <dbReference type="ARBA" id="ARBA00022843"/>
    </source>
</evidence>
<dbReference type="GO" id="GO:0045104">
    <property type="term" value="P:intermediate filament cytoskeleton organization"/>
    <property type="evidence" value="ECO:0007669"/>
    <property type="project" value="InterPro"/>
</dbReference>
<dbReference type="FunFam" id="1.20.58.60:FF:000001">
    <property type="entry name" value="Microtubule-actin cross-linking factor 1"/>
    <property type="match status" value="3"/>
</dbReference>
<dbReference type="InterPro" id="IPR002048">
    <property type="entry name" value="EF_hand_dom"/>
</dbReference>
<accession>A0A8C3XHE9</accession>
<dbReference type="FunFam" id="1.20.58.60:FF:000022">
    <property type="entry name" value="Microtubule-actin cross-linking factor 1"/>
    <property type="match status" value="1"/>
</dbReference>
<dbReference type="GO" id="GO:0030018">
    <property type="term" value="C:Z disc"/>
    <property type="evidence" value="ECO:0007669"/>
    <property type="project" value="UniProtKB-SubCell"/>
</dbReference>
<evidence type="ECO:0000256" key="24">
    <source>
        <dbReference type="ARBA" id="ARBA00023136"/>
    </source>
</evidence>
<keyword evidence="28" id="KW-0206">Cytoskeleton</keyword>
<feature type="coiled-coil region" evidence="42">
    <location>
        <begin position="3901"/>
        <end position="3970"/>
    </location>
</feature>
<evidence type="ECO:0000256" key="40">
    <source>
        <dbReference type="ARBA" id="ARBA00077918"/>
    </source>
</evidence>
<proteinExistence type="predicted"/>
<dbReference type="CDD" id="cd00176">
    <property type="entry name" value="SPEC"/>
    <property type="match status" value="18"/>
</dbReference>
<dbReference type="InterPro" id="IPR002017">
    <property type="entry name" value="Spectrin_repeat"/>
</dbReference>
<dbReference type="InterPro" id="IPR036534">
    <property type="entry name" value="GAR_dom_sf"/>
</dbReference>
<dbReference type="Gene3D" id="2.30.30.40">
    <property type="entry name" value="SH3 Domains"/>
    <property type="match status" value="1"/>
</dbReference>
<protein>
    <recommendedName>
        <fullName evidence="37">Dystonin</fullName>
    </recommendedName>
    <alternativeName>
        <fullName evidence="39">Bullous pemphigoid antigen 1</fullName>
    </alternativeName>
    <alternativeName>
        <fullName evidence="38">Dystonia musculorum protein</fullName>
    </alternativeName>
    <alternativeName>
        <fullName evidence="40">Hemidesmosomal plaque protein</fullName>
    </alternativeName>
</protein>
<dbReference type="GO" id="GO:0005635">
    <property type="term" value="C:nuclear envelope"/>
    <property type="evidence" value="ECO:0007669"/>
    <property type="project" value="UniProtKB-SubCell"/>
</dbReference>
<keyword evidence="15" id="KW-0479">Metal-binding</keyword>
<feature type="coiled-coil region" evidence="42">
    <location>
        <begin position="6113"/>
        <end position="6147"/>
    </location>
</feature>
<dbReference type="Pfam" id="PF00681">
    <property type="entry name" value="Plectin"/>
    <property type="match status" value="6"/>
</dbReference>
<feature type="region of interest" description="Disordered" evidence="43">
    <location>
        <begin position="2958"/>
        <end position="3000"/>
    </location>
</feature>
<evidence type="ECO:0000313" key="49">
    <source>
        <dbReference type="Proteomes" id="UP000694396"/>
    </source>
</evidence>
<dbReference type="GO" id="GO:0005882">
    <property type="term" value="C:intermediate filament"/>
    <property type="evidence" value="ECO:0007669"/>
    <property type="project" value="UniProtKB-KW"/>
</dbReference>
<evidence type="ECO:0000256" key="7">
    <source>
        <dbReference type="ARBA" id="ARBA00004544"/>
    </source>
</evidence>
<dbReference type="PANTHER" id="PTHR23169">
    <property type="entry name" value="ENVOPLAKIN"/>
    <property type="match status" value="1"/>
</dbReference>
<dbReference type="PROSITE" id="PS51460">
    <property type="entry name" value="GAR"/>
    <property type="match status" value="1"/>
</dbReference>
<dbReference type="Pfam" id="PF00307">
    <property type="entry name" value="CH"/>
    <property type="match status" value="2"/>
</dbReference>
<dbReference type="FunFam" id="1.10.418.10:FF:000002">
    <property type="entry name" value="Microtubule-actin cross-linking factor 1"/>
    <property type="match status" value="1"/>
</dbReference>
<comment type="subcellular location">
    <subcellularLocation>
        <location evidence="35">Cell junction</location>
        <location evidence="35">Hemidesmosome</location>
    </subcellularLocation>
    <subcellularLocation>
        <location evidence="1">Cell membrane</location>
        <topology evidence="1">Lipid-anchor</topology>
    </subcellularLocation>
    <subcellularLocation>
        <location evidence="5">Cell projection</location>
        <location evidence="5">Axon</location>
    </subcellularLocation>
    <subcellularLocation>
        <location evidence="7">Cytoplasm</location>
        <location evidence="7">Cell cortex</location>
    </subcellularLocation>
    <subcellularLocation>
        <location evidence="6">Cytoplasm</location>
        <location evidence="6">Cytoskeleton</location>
        <location evidence="6">Stress fiber</location>
    </subcellularLocation>
    <subcellularLocation>
        <location evidence="36">Cytoplasm</location>
        <location evidence="36">Myofibril</location>
        <location evidence="36">Sarcomere</location>
        <location evidence="36">H zone</location>
    </subcellularLocation>
    <subcellularLocation>
        <location evidence="2">Cytoplasm</location>
        <location evidence="2">Myofibril</location>
        <location evidence="2">Sarcomere</location>
        <location evidence="2">Z line</location>
    </subcellularLocation>
    <subcellularLocation>
        <location evidence="4">Endoplasmic reticulum membrane</location>
        <topology evidence="4">Single-pass membrane protein</topology>
    </subcellularLocation>
    <subcellularLocation>
        <location evidence="3">Nucleus envelope</location>
    </subcellularLocation>
</comment>
<dbReference type="GO" id="GO:0007155">
    <property type="term" value="P:cell adhesion"/>
    <property type="evidence" value="ECO:0007669"/>
    <property type="project" value="UniProtKB-KW"/>
</dbReference>
<evidence type="ECO:0000256" key="12">
    <source>
        <dbReference type="ARBA" id="ARBA00022553"/>
    </source>
</evidence>
<evidence type="ECO:0000256" key="5">
    <source>
        <dbReference type="ARBA" id="ARBA00004489"/>
    </source>
</evidence>
<dbReference type="FunFam" id="1.20.58.60:FF:000025">
    <property type="entry name" value="microtubule-actin cross-linking factor 1"/>
    <property type="match status" value="1"/>
</dbReference>
<dbReference type="InterPro" id="IPR041615">
    <property type="entry name" value="Desmoplakin_SH3"/>
</dbReference>
<dbReference type="Gene3D" id="1.20.58.60">
    <property type="match status" value="28"/>
</dbReference>
<evidence type="ECO:0000256" key="1">
    <source>
        <dbReference type="ARBA" id="ARBA00004193"/>
    </source>
</evidence>
<dbReference type="FunFam" id="1.20.58.60:FF:000008">
    <property type="entry name" value="microtubule-actin cross-linking factor 1"/>
    <property type="match status" value="1"/>
</dbReference>
<dbReference type="FunFam" id="1.20.58.60:FF:000009">
    <property type="entry name" value="dystonin isoform X1"/>
    <property type="match status" value="1"/>
</dbReference>
<dbReference type="InterPro" id="IPR001715">
    <property type="entry name" value="CH_dom"/>
</dbReference>
<dbReference type="FunFam" id="1.20.58.60:FF:000069">
    <property type="entry name" value="dystonin isoform X2"/>
    <property type="match status" value="1"/>
</dbReference>
<keyword evidence="14" id="KW-0493">Microtubule</keyword>
<keyword evidence="27" id="KW-0009">Actin-binding</keyword>
<dbReference type="GO" id="GO:0005789">
    <property type="term" value="C:endoplasmic reticulum membrane"/>
    <property type="evidence" value="ECO:0007669"/>
    <property type="project" value="UniProtKB-SubCell"/>
</dbReference>
<dbReference type="FunFam" id="1.20.58.60:FF:000031">
    <property type="entry name" value="Microtubule-actin cross-linking factor 1"/>
    <property type="match status" value="1"/>
</dbReference>
<evidence type="ECO:0000256" key="23">
    <source>
        <dbReference type="ARBA" id="ARBA00023054"/>
    </source>
</evidence>
<dbReference type="PROSITE" id="PS50002">
    <property type="entry name" value="SH3"/>
    <property type="match status" value="1"/>
</dbReference>
<keyword evidence="10" id="KW-0963">Cytoplasm</keyword>
<dbReference type="InterPro" id="IPR001452">
    <property type="entry name" value="SH3_domain"/>
</dbReference>
<evidence type="ECO:0000256" key="13">
    <source>
        <dbReference type="ARBA" id="ARBA00022692"/>
    </source>
</evidence>
<feature type="region of interest" description="Disordered" evidence="43">
    <location>
        <begin position="3424"/>
        <end position="3445"/>
    </location>
</feature>